<protein>
    <submittedName>
        <fullName evidence="1">Uncharacterized protein</fullName>
    </submittedName>
</protein>
<evidence type="ECO:0000313" key="1">
    <source>
        <dbReference type="EMBL" id="OGY41620.1"/>
    </source>
</evidence>
<evidence type="ECO:0000313" key="2">
    <source>
        <dbReference type="Proteomes" id="UP000176498"/>
    </source>
</evidence>
<dbReference type="AlphaFoldDB" id="A0A1G1XPV9"/>
<name>A0A1G1XPV9_9BACT</name>
<gene>
    <name evidence="1" type="ORF">A2Y82_01410</name>
</gene>
<reference evidence="1 2" key="1">
    <citation type="journal article" date="2016" name="Nat. Commun.">
        <title>Thousands of microbial genomes shed light on interconnected biogeochemical processes in an aquifer system.</title>
        <authorList>
            <person name="Anantharaman K."/>
            <person name="Brown C.T."/>
            <person name="Hug L.A."/>
            <person name="Sharon I."/>
            <person name="Castelle C.J."/>
            <person name="Probst A.J."/>
            <person name="Thomas B.C."/>
            <person name="Singh A."/>
            <person name="Wilkins M.J."/>
            <person name="Karaoz U."/>
            <person name="Brodie E.L."/>
            <person name="Williams K.H."/>
            <person name="Hubbard S.S."/>
            <person name="Banfield J.F."/>
        </authorList>
    </citation>
    <scope>NUCLEOTIDE SEQUENCE [LARGE SCALE GENOMIC DNA]</scope>
</reference>
<comment type="caution">
    <text evidence="1">The sequence shown here is derived from an EMBL/GenBank/DDBJ whole genome shotgun (WGS) entry which is preliminary data.</text>
</comment>
<dbReference type="EMBL" id="MHHZ01000015">
    <property type="protein sequence ID" value="OGY41620.1"/>
    <property type="molecule type" value="Genomic_DNA"/>
</dbReference>
<accession>A0A1G1XPV9</accession>
<dbReference type="Proteomes" id="UP000176498">
    <property type="component" value="Unassembled WGS sequence"/>
</dbReference>
<proteinExistence type="predicted"/>
<sequence length="102" mass="12306">MPKFKKGERAFFIGDSVKFEIPPKQMIQQVYLDKKGHHLCLVNDDWVPESVLSGWEEMEIRKLNSRIKLFSKSNLQENQELAELKHKLKQWKKIRSRRQKRK</sequence>
<organism evidence="1 2">
    <name type="scientific">Candidatus Buchananbacteria bacterium RBG_13_36_9</name>
    <dbReference type="NCBI Taxonomy" id="1797530"/>
    <lineage>
        <taxon>Bacteria</taxon>
        <taxon>Candidatus Buchananiibacteriota</taxon>
    </lineage>
</organism>